<gene>
    <name evidence="1" type="ORF">GALMADRAFT_281103</name>
</gene>
<evidence type="ECO:0000313" key="2">
    <source>
        <dbReference type="Proteomes" id="UP000027222"/>
    </source>
</evidence>
<reference evidence="2" key="1">
    <citation type="journal article" date="2014" name="Proc. Natl. Acad. Sci. U.S.A.">
        <title>Extensive sampling of basidiomycete genomes demonstrates inadequacy of the white-rot/brown-rot paradigm for wood decay fungi.</title>
        <authorList>
            <person name="Riley R."/>
            <person name="Salamov A.A."/>
            <person name="Brown D.W."/>
            <person name="Nagy L.G."/>
            <person name="Floudas D."/>
            <person name="Held B.W."/>
            <person name="Levasseur A."/>
            <person name="Lombard V."/>
            <person name="Morin E."/>
            <person name="Otillar R."/>
            <person name="Lindquist E.A."/>
            <person name="Sun H."/>
            <person name="LaButti K.M."/>
            <person name="Schmutz J."/>
            <person name="Jabbour D."/>
            <person name="Luo H."/>
            <person name="Baker S.E."/>
            <person name="Pisabarro A.G."/>
            <person name="Walton J.D."/>
            <person name="Blanchette R.A."/>
            <person name="Henrissat B."/>
            <person name="Martin F."/>
            <person name="Cullen D."/>
            <person name="Hibbett D.S."/>
            <person name="Grigoriev I.V."/>
        </authorList>
    </citation>
    <scope>NUCLEOTIDE SEQUENCE [LARGE SCALE GENOMIC DNA]</scope>
    <source>
        <strain evidence="2">CBS 339.88</strain>
    </source>
</reference>
<dbReference type="InterPro" id="IPR032675">
    <property type="entry name" value="LRR_dom_sf"/>
</dbReference>
<protein>
    <recommendedName>
        <fullName evidence="3">F-box domain-containing protein</fullName>
    </recommendedName>
</protein>
<dbReference type="AlphaFoldDB" id="A0A067SYS2"/>
<dbReference type="OrthoDB" id="3049838at2759"/>
<dbReference type="EMBL" id="KL142387">
    <property type="protein sequence ID" value="KDR72844.1"/>
    <property type="molecule type" value="Genomic_DNA"/>
</dbReference>
<dbReference type="SUPFAM" id="SSF52047">
    <property type="entry name" value="RNI-like"/>
    <property type="match status" value="1"/>
</dbReference>
<keyword evidence="2" id="KW-1185">Reference proteome</keyword>
<name>A0A067SYS2_GALM3</name>
<dbReference type="Gene3D" id="3.80.10.10">
    <property type="entry name" value="Ribonuclease Inhibitor"/>
    <property type="match status" value="1"/>
</dbReference>
<evidence type="ECO:0000313" key="1">
    <source>
        <dbReference type="EMBL" id="KDR72844.1"/>
    </source>
</evidence>
<accession>A0A067SYS2</accession>
<evidence type="ECO:0008006" key="3">
    <source>
        <dbReference type="Google" id="ProtNLM"/>
    </source>
</evidence>
<proteinExistence type="predicted"/>
<dbReference type="Proteomes" id="UP000027222">
    <property type="component" value="Unassembled WGS sequence"/>
</dbReference>
<dbReference type="HOGENOM" id="CLU_028894_0_0_1"/>
<organism evidence="1 2">
    <name type="scientific">Galerina marginata (strain CBS 339.88)</name>
    <dbReference type="NCBI Taxonomy" id="685588"/>
    <lineage>
        <taxon>Eukaryota</taxon>
        <taxon>Fungi</taxon>
        <taxon>Dikarya</taxon>
        <taxon>Basidiomycota</taxon>
        <taxon>Agaricomycotina</taxon>
        <taxon>Agaricomycetes</taxon>
        <taxon>Agaricomycetidae</taxon>
        <taxon>Agaricales</taxon>
        <taxon>Agaricineae</taxon>
        <taxon>Strophariaceae</taxon>
        <taxon>Galerina</taxon>
    </lineage>
</organism>
<sequence length="479" mass="54277">MPTPDLPMELWLEILSYLPQTGAKFQKMIGVNRALFELAMDDIYKQVNFTSDDERMVQRFRQLEDENLARRVHFLFIVPTQKLLPISNKGLNRSTSSFRRNILLAIGHVRSYAAAFTKSLVDPSFEVLNTAKKAAKHCRNADTIVIVVGDQEITPAFVSFSNSLWRPDSVGPNIKKIILVTTFAKLFLFLNPLVDLASTLTNLCEFHLQLELPGFENNFCAQRRGAMKALVSFFVAFKDALTSVKLRFLHFHDGRLFEKLPHLPNLRELSFLAPTNGNTFPITEGVTIFFSKHASNLEILNITFCPSGLGGPSGRYILRIINNEETTNLERLDLIAQVVFPRLHTFRFGSQNFPWVRKRIVELSPKPKPSRIMPNLMKLVMDKNWLSLEDLSATADSFAHEEGCMLEELVFGCMELSRPYFDLLAEKLPRLKALTINYDLTTSLQEGNCPPVSAPPQGSVSGFHNDMQISMIWKSLPPV</sequence>